<dbReference type="InterPro" id="IPR006212">
    <property type="entry name" value="Furin_repeat"/>
</dbReference>
<dbReference type="OrthoDB" id="300641at2759"/>
<proteinExistence type="predicted"/>
<dbReference type="VEuPathDB" id="GiardiaDB:QR46_4809"/>
<evidence type="ECO:0000313" key="3">
    <source>
        <dbReference type="Proteomes" id="UP000018040"/>
    </source>
</evidence>
<dbReference type="SUPFAM" id="SSF57184">
    <property type="entry name" value="Growth factor receptor domain"/>
    <property type="match status" value="1"/>
</dbReference>
<comment type="caution">
    <text evidence="2">The sequence shown here is derived from an EMBL/GenBank/DDBJ whole genome shotgun (WGS) entry which is preliminary data.</text>
</comment>
<gene>
    <name evidence="2" type="ORF">GSB_150057</name>
</gene>
<accession>V6U427</accession>
<dbReference type="VEuPathDB" id="GiardiaDB:GL50803_0015008"/>
<dbReference type="Gene3D" id="2.10.220.10">
    <property type="entry name" value="Hormone Receptor, Insulin-like Growth Factor Receptor 1, Chain A, domain 2"/>
    <property type="match status" value="2"/>
</dbReference>
<organism evidence="2 3">
    <name type="scientific">Giardia intestinalis</name>
    <name type="common">Giardia lamblia</name>
    <dbReference type="NCBI Taxonomy" id="5741"/>
    <lineage>
        <taxon>Eukaryota</taxon>
        <taxon>Metamonada</taxon>
        <taxon>Diplomonadida</taxon>
        <taxon>Hexamitidae</taxon>
        <taxon>Giardiinae</taxon>
        <taxon>Giardia</taxon>
    </lineage>
</organism>
<dbReference type="VEuPathDB" id="GiardiaDB:GL50581_4216"/>
<protein>
    <submittedName>
        <fullName evidence="2">Variant-specific surface protein</fullName>
    </submittedName>
</protein>
<evidence type="ECO:0000313" key="2">
    <source>
        <dbReference type="EMBL" id="ESU45594.1"/>
    </source>
</evidence>
<dbReference type="VEuPathDB" id="GiardiaDB:DHA2_153761"/>
<dbReference type="AlphaFoldDB" id="V6U427"/>
<dbReference type="InterPro" id="IPR009030">
    <property type="entry name" value="Growth_fac_rcpt_cys_sf"/>
</dbReference>
<dbReference type="InterPro" id="IPR052798">
    <property type="entry name" value="Giardia_VSA"/>
</dbReference>
<reference evidence="2 3" key="2">
    <citation type="journal article" date="2013" name="Genome Biol. Evol.">
        <title>Genome sequencing of Giardia lamblia genotypes A2 and B isolates (DH and GS) and comparative analysis with the genomes of genotypes A1 and E (WB and Pig).</title>
        <authorList>
            <person name="Adam R.D."/>
            <person name="Dahlstrom E.W."/>
            <person name="Martens C.A."/>
            <person name="Bruno D.P."/>
            <person name="Barbian K.D."/>
            <person name="Ricklefs S.M."/>
            <person name="Hernandez M.M."/>
            <person name="Narla N.P."/>
            <person name="Patel R.B."/>
            <person name="Porcella S.F."/>
            <person name="Nash T.E."/>
        </authorList>
    </citation>
    <scope>NUCLEOTIDE SEQUENCE [LARGE SCALE GENOMIC DNA]</scope>
    <source>
        <strain evidence="2 3">GS</strain>
    </source>
</reference>
<dbReference type="EMBL" id="AHHH01000004">
    <property type="protein sequence ID" value="ESU45594.1"/>
    <property type="molecule type" value="Genomic_DNA"/>
</dbReference>
<dbReference type="PANTHER" id="PTHR23275">
    <property type="entry name" value="CABRIOLET.-RELATED"/>
    <property type="match status" value="1"/>
</dbReference>
<dbReference type="PANTHER" id="PTHR23275:SF100">
    <property type="entry name" value="EGF-LIKE DOMAIN-CONTAINING PROTEIN"/>
    <property type="match status" value="1"/>
</dbReference>
<keyword evidence="1" id="KW-0812">Transmembrane</keyword>
<reference evidence="3" key="1">
    <citation type="submission" date="2012-02" db="EMBL/GenBank/DDBJ databases">
        <title>Genome sequencing of Giardia lamblia Genotypes A2 and B isolates (DH and GS) and comparative analysis with the genomes of Genotypes A1 and E (WB and Pig).</title>
        <authorList>
            <person name="Adam R."/>
            <person name="Dahlstrom E."/>
            <person name="Martens C."/>
            <person name="Bruno D."/>
            <person name="Barbian K."/>
            <person name="Porcella S.F."/>
            <person name="Nash T."/>
        </authorList>
    </citation>
    <scope>NUCLEOTIDE SEQUENCE</scope>
    <source>
        <strain evidence="3">GS</strain>
    </source>
</reference>
<dbReference type="SMART" id="SM00261">
    <property type="entry name" value="FU"/>
    <property type="match status" value="3"/>
</dbReference>
<name>V6U427_GIAIN</name>
<sequence>MARGALHTYCKDKRPQSIFKKLLILELLCFGVCAIGQAILISDRATQHKSSYHIPCTKDQSDCVKDRCVAFGQGVTLCTECISEKVPINGRCIGTNDPDSLIEPDVCTQEDGSGGGKRCKSCNNQNGDTDIFLFYGGCYSKNDWPGSHICKTVSKGTCSECETEYRYVFTNTGKDATEKCILCSDSVGFNGKVGIAGCATCVLSESTSPSANTASTATIQCTACSADDKAPIDDQCVNAGANRCKSGYCTHCAVGYVYHRGGCYSKNNGGNKVCTEGDLFEIAGYSACRRCANPSEVPHNGNCIPMDGLHNCKKDPSDGKCAACDQSLPDRTVFLYEGGCYSTTDPVGSTICTEAFNGRCASCNKARGYYIKGLECGSCAAAITDCASCVPRYSMSDKPICVGCNNGKYAAVDGTSCDASCSQPTTSACTDGLCRCSCGAGSYLNTTTNSCTPCDPACTDCTGSGADECISCVPERYIKYGDSVKACVDPSGCGDGYYANSDNYICTPCGISSCRACSRSGSGVKCTACSSGYLSVDGSSCSSECNGPNQTKDSSGSCVCVNGYALESGTCIPQAKKASFTPIAVGVAASIDRPLYICEGDSIRRHRHGFEWLAQSNR</sequence>
<keyword evidence="1" id="KW-1133">Transmembrane helix</keyword>
<evidence type="ECO:0000256" key="1">
    <source>
        <dbReference type="SAM" id="Phobius"/>
    </source>
</evidence>
<dbReference type="Proteomes" id="UP000018040">
    <property type="component" value="Unassembled WGS sequence"/>
</dbReference>
<keyword evidence="1" id="KW-0472">Membrane</keyword>
<feature type="transmembrane region" description="Helical" evidence="1">
    <location>
        <begin position="21"/>
        <end position="41"/>
    </location>
</feature>